<organism evidence="1 2">
    <name type="scientific">Vibrio anguillarum</name>
    <name type="common">Listonella anguillarum</name>
    <dbReference type="NCBI Taxonomy" id="55601"/>
    <lineage>
        <taxon>Bacteria</taxon>
        <taxon>Pseudomonadati</taxon>
        <taxon>Pseudomonadota</taxon>
        <taxon>Gammaproteobacteria</taxon>
        <taxon>Vibrionales</taxon>
        <taxon>Vibrionaceae</taxon>
        <taxon>Vibrio</taxon>
    </lineage>
</organism>
<sequence length="108" mass="12500">FHLREGTRLGHQTAKNYLVQLLAEQGDAENQFYYGQQLSKTLRQRTRSGQTMPDIFQPFTWYEKSALQGYAPAQNQLGFHYSSSDPELSFEWYTKAAQQGFGPAMWNL</sequence>
<dbReference type="Proteomes" id="UP000726136">
    <property type="component" value="Unassembled WGS sequence"/>
</dbReference>
<accession>A0ABR9ZEE3</accession>
<protein>
    <submittedName>
        <fullName evidence="1">Sel1 repeat family protein</fullName>
    </submittedName>
</protein>
<dbReference type="EMBL" id="RDPI01001153">
    <property type="protein sequence ID" value="MBF4376833.1"/>
    <property type="molecule type" value="Genomic_DNA"/>
</dbReference>
<gene>
    <name evidence="1" type="ORF">EAY46_28040</name>
</gene>
<keyword evidence="2" id="KW-1185">Reference proteome</keyword>
<dbReference type="InterPro" id="IPR006597">
    <property type="entry name" value="Sel1-like"/>
</dbReference>
<evidence type="ECO:0000313" key="2">
    <source>
        <dbReference type="Proteomes" id="UP000726136"/>
    </source>
</evidence>
<dbReference type="Gene3D" id="1.25.40.10">
    <property type="entry name" value="Tetratricopeptide repeat domain"/>
    <property type="match status" value="1"/>
</dbReference>
<dbReference type="SUPFAM" id="SSF81901">
    <property type="entry name" value="HCP-like"/>
    <property type="match status" value="1"/>
</dbReference>
<proteinExistence type="predicted"/>
<reference evidence="1 2" key="1">
    <citation type="journal article" date="2021" name="PeerJ">
        <title>Analysis of 44 Vibrio anguillarum genomes reveals high genetic diversity.</title>
        <authorList>
            <person name="Hansen M.J."/>
            <person name="Dalsgaard I."/>
        </authorList>
    </citation>
    <scope>NUCLEOTIDE SEQUENCE [LARGE SCALE GENOMIC DNA]</scope>
    <source>
        <strain evidence="1 2">040915-1/1B</strain>
    </source>
</reference>
<dbReference type="Pfam" id="PF08238">
    <property type="entry name" value="Sel1"/>
    <property type="match status" value="2"/>
</dbReference>
<comment type="caution">
    <text evidence="1">The sequence shown here is derived from an EMBL/GenBank/DDBJ whole genome shotgun (WGS) entry which is preliminary data.</text>
</comment>
<feature type="non-terminal residue" evidence="1">
    <location>
        <position position="1"/>
    </location>
</feature>
<evidence type="ECO:0000313" key="1">
    <source>
        <dbReference type="EMBL" id="MBF4376833.1"/>
    </source>
</evidence>
<dbReference type="InterPro" id="IPR011990">
    <property type="entry name" value="TPR-like_helical_dom_sf"/>
</dbReference>
<dbReference type="SMART" id="SM00671">
    <property type="entry name" value="SEL1"/>
    <property type="match status" value="1"/>
</dbReference>
<name>A0ABR9ZEE3_VIBAN</name>